<reference evidence="1 2" key="1">
    <citation type="submission" date="2018-02" db="EMBL/GenBank/DDBJ databases">
        <title>The genomes of Aspergillus section Nigri reveals drivers in fungal speciation.</title>
        <authorList>
            <consortium name="DOE Joint Genome Institute"/>
            <person name="Vesth T.C."/>
            <person name="Nybo J."/>
            <person name="Theobald S."/>
            <person name="Brandl J."/>
            <person name="Frisvad J.C."/>
            <person name="Nielsen K.F."/>
            <person name="Lyhne E.K."/>
            <person name="Kogle M.E."/>
            <person name="Kuo A."/>
            <person name="Riley R."/>
            <person name="Clum A."/>
            <person name="Nolan M."/>
            <person name="Lipzen A."/>
            <person name="Salamov A."/>
            <person name="Henrissat B."/>
            <person name="Wiebenga A."/>
            <person name="De vries R.P."/>
            <person name="Grigoriev I.V."/>
            <person name="Mortensen U.H."/>
            <person name="Andersen M.R."/>
            <person name="Baker S.E."/>
        </authorList>
    </citation>
    <scope>NUCLEOTIDE SEQUENCE [LARGE SCALE GENOMIC DNA]</scope>
    <source>
        <strain evidence="1 2">CBS 707.79</strain>
    </source>
</reference>
<dbReference type="OrthoDB" id="94039at2759"/>
<sequence>MSTTNFTLTEHIIPGCHIREYPGSTRTQEAVLQLHVKQYTPKNQAQPIPSDAVTIIATHGAALPKELYEPLWDTLHTQSTTQPHPQHPPFTLRSIWIADFTSMGTSGILNEPHLSTTDSPSWHDHSRDLLLLINHFRSQMPPIGGTIITNLAYLHPRLFTTILLLDPIIQLSPPDMGFGSDPPGNPNFSLWRDDVWPDRDAAVHASRQLLTSWDPRCVQRMTEFAFRELPTRVYPVSPFPITDGSEDGEGDKGGKVPVTLTTTKYHDLLAQIRANFHSRDEDGRIRVLRDTHADLDPLAAGIPLYRAEGRSTFLKLEGLGPACLWVLGERTFFETG</sequence>
<accession>A0A319CYN6</accession>
<dbReference type="InterPro" id="IPR029058">
    <property type="entry name" value="AB_hydrolase_fold"/>
</dbReference>
<evidence type="ECO:0000313" key="1">
    <source>
        <dbReference type="EMBL" id="PYH89701.1"/>
    </source>
</evidence>
<dbReference type="Proteomes" id="UP000247810">
    <property type="component" value="Unassembled WGS sequence"/>
</dbReference>
<dbReference type="STRING" id="1448320.A0A319CYN6"/>
<proteinExistence type="predicted"/>
<dbReference type="AlphaFoldDB" id="A0A319CYN6"/>
<name>A0A319CYN6_9EURO</name>
<evidence type="ECO:0000313" key="2">
    <source>
        <dbReference type="Proteomes" id="UP000247810"/>
    </source>
</evidence>
<protein>
    <recommendedName>
        <fullName evidence="3">AB hydrolase-1 domain-containing protein</fullName>
    </recommendedName>
</protein>
<organism evidence="1 2">
    <name type="scientific">Aspergillus ellipticus CBS 707.79</name>
    <dbReference type="NCBI Taxonomy" id="1448320"/>
    <lineage>
        <taxon>Eukaryota</taxon>
        <taxon>Fungi</taxon>
        <taxon>Dikarya</taxon>
        <taxon>Ascomycota</taxon>
        <taxon>Pezizomycotina</taxon>
        <taxon>Eurotiomycetes</taxon>
        <taxon>Eurotiomycetidae</taxon>
        <taxon>Eurotiales</taxon>
        <taxon>Aspergillaceae</taxon>
        <taxon>Aspergillus</taxon>
        <taxon>Aspergillus subgen. Circumdati</taxon>
    </lineage>
</organism>
<dbReference type="SUPFAM" id="SSF53474">
    <property type="entry name" value="alpha/beta-Hydrolases"/>
    <property type="match status" value="1"/>
</dbReference>
<keyword evidence="2" id="KW-1185">Reference proteome</keyword>
<evidence type="ECO:0008006" key="3">
    <source>
        <dbReference type="Google" id="ProtNLM"/>
    </source>
</evidence>
<gene>
    <name evidence="1" type="ORF">BO71DRAFT_487731</name>
</gene>
<dbReference type="Gene3D" id="3.40.50.1820">
    <property type="entry name" value="alpha/beta hydrolase"/>
    <property type="match status" value="1"/>
</dbReference>
<dbReference type="VEuPathDB" id="FungiDB:BO71DRAFT_487731"/>
<dbReference type="EMBL" id="KZ826016">
    <property type="protein sequence ID" value="PYH89701.1"/>
    <property type="molecule type" value="Genomic_DNA"/>
</dbReference>